<keyword evidence="1" id="KW-0175">Coiled coil</keyword>
<sequence>MNIKEFSDLIEETVRKAGGAQTLSTCISKPSTGLMQQFGPLTDKVMKDKAAQKARALYLQFKDEQQFADALATLATVVDNMPSKVSNGAIEAMSALHYQKDKFASNLDTVLRGVKEPSGGMRGVILAAMDTAVTMGLAFVPVAGPFLVPLSQGLANALAYGCSTAIQKGTGNDNLLVYLSDPSVDKESALGQLASQKGLVSLLVTAVELAIKRNERILLSSPDALNGRSFANLLFGRVQTQNQNVSFNINTLEQNGLRLPDVLNTGDDRTKYYLDEKKTLEQFKDKTSEMFVAFEQLILQVMSAGIKKSFEPATRPLADLNLTEGRKIALLLLGYYYAKNWGYDKAGDIQQTKTSLQQAQNKDQQLQTELRDLQEASPQAPQGVEGIERDQYYIRYQQALLELPNTRGKIQSNAQTISNLQQKLQQLNAPGKLAPLKTYWSQQQSNGSTNAQDPYQLSSHATYEKATGSLKKSTFMGSAFSNTDMSLDKLPQIRMQAGEYLEALKDALTSDIATTMNKGNSGRLDDKEMQEMWKVYIACSLILNEVMREAKVQENSTFPRFTSPKSAVNIDDRYIKMLEETGFIERYTGTFGRVSKEKKQQLAATNRLRWSWSASNTERAMVVAFATVVVFSMDIGKISMGFTSWKATKTALGEVCNKISLAAIS</sequence>
<comment type="caution">
    <text evidence="2">The sequence shown here is derived from an EMBL/GenBank/DDBJ whole genome shotgun (WGS) entry which is preliminary data.</text>
</comment>
<feature type="coiled-coil region" evidence="1">
    <location>
        <begin position="349"/>
        <end position="376"/>
    </location>
</feature>
<keyword evidence="3" id="KW-1185">Reference proteome</keyword>
<evidence type="ECO:0000256" key="1">
    <source>
        <dbReference type="SAM" id="Coils"/>
    </source>
</evidence>
<dbReference type="EMBL" id="BMCT01000003">
    <property type="protein sequence ID" value="GGF65882.1"/>
    <property type="molecule type" value="Genomic_DNA"/>
</dbReference>
<gene>
    <name evidence="2" type="ORF">GCM10007301_26960</name>
</gene>
<reference evidence="2" key="2">
    <citation type="submission" date="2020-09" db="EMBL/GenBank/DDBJ databases">
        <authorList>
            <person name="Sun Q."/>
            <person name="Sedlacek I."/>
        </authorList>
    </citation>
    <scope>NUCLEOTIDE SEQUENCE</scope>
    <source>
        <strain evidence="2">CCM 7897</strain>
    </source>
</reference>
<organism evidence="2 3">
    <name type="scientific">Azorhizobium oxalatiphilum</name>
    <dbReference type="NCBI Taxonomy" id="980631"/>
    <lineage>
        <taxon>Bacteria</taxon>
        <taxon>Pseudomonadati</taxon>
        <taxon>Pseudomonadota</taxon>
        <taxon>Alphaproteobacteria</taxon>
        <taxon>Hyphomicrobiales</taxon>
        <taxon>Xanthobacteraceae</taxon>
        <taxon>Azorhizobium</taxon>
    </lineage>
</organism>
<dbReference type="AlphaFoldDB" id="A0A917FDU5"/>
<dbReference type="Proteomes" id="UP000606044">
    <property type="component" value="Unassembled WGS sequence"/>
</dbReference>
<accession>A0A917FDU5</accession>
<proteinExistence type="predicted"/>
<reference evidence="2" key="1">
    <citation type="journal article" date="2014" name="Int. J. Syst. Evol. Microbiol.">
        <title>Complete genome sequence of Corynebacterium casei LMG S-19264T (=DSM 44701T), isolated from a smear-ripened cheese.</title>
        <authorList>
            <consortium name="US DOE Joint Genome Institute (JGI-PGF)"/>
            <person name="Walter F."/>
            <person name="Albersmeier A."/>
            <person name="Kalinowski J."/>
            <person name="Ruckert C."/>
        </authorList>
    </citation>
    <scope>NUCLEOTIDE SEQUENCE</scope>
    <source>
        <strain evidence="2">CCM 7897</strain>
    </source>
</reference>
<evidence type="ECO:0000313" key="2">
    <source>
        <dbReference type="EMBL" id="GGF65882.1"/>
    </source>
</evidence>
<name>A0A917FDU5_9HYPH</name>
<evidence type="ECO:0000313" key="3">
    <source>
        <dbReference type="Proteomes" id="UP000606044"/>
    </source>
</evidence>
<dbReference type="RefSeq" id="WP_188579317.1">
    <property type="nucleotide sequence ID" value="NZ_BMCT01000003.1"/>
</dbReference>
<protein>
    <submittedName>
        <fullName evidence="2">Uncharacterized protein</fullName>
    </submittedName>
</protein>